<keyword evidence="6 10" id="KW-0573">Peptidoglycan synthesis</keyword>
<dbReference type="InterPro" id="IPR007235">
    <property type="entry name" value="Glyco_trans_28_C"/>
</dbReference>
<dbReference type="EMBL" id="CP021023">
    <property type="protein sequence ID" value="ARN57362.1"/>
    <property type="molecule type" value="Genomic_DNA"/>
</dbReference>
<evidence type="ECO:0000256" key="4">
    <source>
        <dbReference type="ARBA" id="ARBA00022679"/>
    </source>
</evidence>
<keyword evidence="11" id="KW-0812">Transmembrane</keyword>
<accession>A0A1W6LNP2</accession>
<keyword evidence="4 10" id="KW-0808">Transferase</keyword>
<dbReference type="GO" id="GO:0005886">
    <property type="term" value="C:plasma membrane"/>
    <property type="evidence" value="ECO:0007669"/>
    <property type="project" value="UniProtKB-SubCell"/>
</dbReference>
<dbReference type="Pfam" id="PF04101">
    <property type="entry name" value="Glyco_tran_28_C"/>
    <property type="match status" value="1"/>
</dbReference>
<evidence type="ECO:0000256" key="2">
    <source>
        <dbReference type="ARBA" id="ARBA00022618"/>
    </source>
</evidence>
<dbReference type="STRING" id="1941349.STSP1_01767"/>
<comment type="caution">
    <text evidence="10">Lacks conserved residue(s) required for the propagation of feature annotation.</text>
</comment>
<evidence type="ECO:0000313" key="15">
    <source>
        <dbReference type="Proteomes" id="UP000193334"/>
    </source>
</evidence>
<feature type="domain" description="Glycosyl transferase family 28 C-terminal" evidence="13">
    <location>
        <begin position="185"/>
        <end position="350"/>
    </location>
</feature>
<dbReference type="GO" id="GO:0051301">
    <property type="term" value="P:cell division"/>
    <property type="evidence" value="ECO:0007669"/>
    <property type="project" value="UniProtKB-KW"/>
</dbReference>
<evidence type="ECO:0000256" key="1">
    <source>
        <dbReference type="ARBA" id="ARBA00022475"/>
    </source>
</evidence>
<keyword evidence="9 10" id="KW-0961">Cell wall biogenesis/degradation</keyword>
<keyword evidence="11" id="KW-1133">Transmembrane helix</keyword>
<dbReference type="SUPFAM" id="SSF53756">
    <property type="entry name" value="UDP-Glycosyltransferase/glycogen phosphorylase"/>
    <property type="match status" value="1"/>
</dbReference>
<evidence type="ECO:0000313" key="14">
    <source>
        <dbReference type="EMBL" id="ARN57362.1"/>
    </source>
</evidence>
<keyword evidence="2 10" id="KW-0132">Cell division</keyword>
<comment type="similarity">
    <text evidence="10">Belongs to the glycosyltransferase 28 family. MurG subfamily.</text>
</comment>
<dbReference type="PANTHER" id="PTHR21015:SF22">
    <property type="entry name" value="GLYCOSYLTRANSFERASE"/>
    <property type="match status" value="1"/>
</dbReference>
<comment type="catalytic activity">
    <reaction evidence="10">
        <text>di-trans,octa-cis-undecaprenyl diphospho-N-acetyl-alpha-D-muramoyl-L-alanyl-D-glutamyl-meso-2,6-diaminopimeloyl-D-alanyl-D-alanine + UDP-N-acetyl-alpha-D-glucosamine = di-trans,octa-cis-undecaprenyl diphospho-[N-acetyl-alpha-D-glucosaminyl-(1-&gt;4)]-N-acetyl-alpha-D-muramoyl-L-alanyl-D-glutamyl-meso-2,6-diaminopimeloyl-D-alanyl-D-alanine + UDP + H(+)</text>
        <dbReference type="Rhea" id="RHEA:31227"/>
        <dbReference type="ChEBI" id="CHEBI:15378"/>
        <dbReference type="ChEBI" id="CHEBI:57705"/>
        <dbReference type="ChEBI" id="CHEBI:58223"/>
        <dbReference type="ChEBI" id="CHEBI:61387"/>
        <dbReference type="ChEBI" id="CHEBI:61388"/>
        <dbReference type="EC" id="2.4.1.227"/>
    </reaction>
</comment>
<dbReference type="GO" id="GO:0051991">
    <property type="term" value="F:UDP-N-acetyl-D-glucosamine:N-acetylmuramoyl-L-alanyl-D-glutamyl-meso-2,6-diaminopimelyl-D-alanyl-D-alanine-diphosphoundecaprenol 4-beta-N-acetylglucosaminlytransferase activity"/>
    <property type="evidence" value="ECO:0007669"/>
    <property type="project" value="RHEA"/>
</dbReference>
<dbReference type="InterPro" id="IPR004276">
    <property type="entry name" value="GlycoTrans_28_N"/>
</dbReference>
<dbReference type="GO" id="GO:0008360">
    <property type="term" value="P:regulation of cell shape"/>
    <property type="evidence" value="ECO:0007669"/>
    <property type="project" value="UniProtKB-KW"/>
</dbReference>
<feature type="domain" description="Glycosyltransferase family 28 N-terminal" evidence="12">
    <location>
        <begin position="5"/>
        <end position="138"/>
    </location>
</feature>
<feature type="transmembrane region" description="Helical" evidence="11">
    <location>
        <begin position="90"/>
        <end position="111"/>
    </location>
</feature>
<evidence type="ECO:0000256" key="9">
    <source>
        <dbReference type="ARBA" id="ARBA00023316"/>
    </source>
</evidence>
<comment type="function">
    <text evidence="10">Cell wall formation. Catalyzes the transfer of a GlcNAc subunit on undecaprenyl-pyrophosphoryl-MurNAc-pentapeptide (lipid intermediate I) to form undecaprenyl-pyrophosphoryl-MurNAc-(pentapeptide)GlcNAc (lipid intermediate II).</text>
</comment>
<dbReference type="EC" id="2.4.1.227" evidence="10"/>
<evidence type="ECO:0000259" key="12">
    <source>
        <dbReference type="Pfam" id="PF03033"/>
    </source>
</evidence>
<dbReference type="Pfam" id="PF03033">
    <property type="entry name" value="Glyco_transf_28"/>
    <property type="match status" value="1"/>
</dbReference>
<evidence type="ECO:0000256" key="6">
    <source>
        <dbReference type="ARBA" id="ARBA00022984"/>
    </source>
</evidence>
<keyword evidence="5 10" id="KW-0133">Cell shape</keyword>
<evidence type="ECO:0000256" key="7">
    <source>
        <dbReference type="ARBA" id="ARBA00023136"/>
    </source>
</evidence>
<keyword evidence="7 10" id="KW-0472">Membrane</keyword>
<reference evidence="15" key="1">
    <citation type="submission" date="2017-04" db="EMBL/GenBank/DDBJ databases">
        <title>Comparative genomics and description of representatives of a novel lineage of planctomycetes thriving in anoxic sediments.</title>
        <authorList>
            <person name="Spring S."/>
            <person name="Bunk B."/>
            <person name="Sproer C."/>
        </authorList>
    </citation>
    <scope>NUCLEOTIDE SEQUENCE [LARGE SCALE GENOMIC DNA]</scope>
    <source>
        <strain evidence="15">ST-PulAB-D4</strain>
    </source>
</reference>
<dbReference type="GO" id="GO:0005975">
    <property type="term" value="P:carbohydrate metabolic process"/>
    <property type="evidence" value="ECO:0007669"/>
    <property type="project" value="InterPro"/>
</dbReference>
<evidence type="ECO:0000256" key="10">
    <source>
        <dbReference type="HAMAP-Rule" id="MF_00033"/>
    </source>
</evidence>
<keyword evidence="3 10" id="KW-0328">Glycosyltransferase</keyword>
<feature type="binding site" evidence="10">
    <location>
        <begin position="12"/>
        <end position="14"/>
    </location>
    <ligand>
        <name>UDP-N-acetyl-alpha-D-glucosamine</name>
        <dbReference type="ChEBI" id="CHEBI:57705"/>
    </ligand>
</feature>
<dbReference type="GO" id="GO:0009252">
    <property type="term" value="P:peptidoglycan biosynthetic process"/>
    <property type="evidence" value="ECO:0007669"/>
    <property type="project" value="UniProtKB-UniRule"/>
</dbReference>
<protein>
    <recommendedName>
        <fullName evidence="10">UDP-N-acetylglucosamine--N-acetylmuramyl-(pentapeptide) pyrophosphoryl-undecaprenol N-acetylglucosamine transferase</fullName>
        <ecNumber evidence="10">2.4.1.227</ecNumber>
    </recommendedName>
    <alternativeName>
        <fullName evidence="10">Undecaprenyl-PP-MurNAc-pentapeptide-UDPGlcNAc GlcNAc transferase</fullName>
    </alternativeName>
</protein>
<keyword evidence="8 10" id="KW-0131">Cell cycle</keyword>
<dbReference type="HAMAP" id="MF_00033">
    <property type="entry name" value="MurG"/>
    <property type="match status" value="1"/>
</dbReference>
<dbReference type="PANTHER" id="PTHR21015">
    <property type="entry name" value="UDP-N-ACETYLGLUCOSAMINE--N-ACETYLMURAMYL-(PENTAPEPTIDE) PYROPHOSPHORYL-UNDECAPRENOL N-ACETYLGLUCOSAMINE TRANSFERASE 1"/>
    <property type="match status" value="1"/>
</dbReference>
<name>A0A1W6LNP2_9BACT</name>
<feature type="binding site" evidence="10">
    <location>
        <position position="291"/>
    </location>
    <ligand>
        <name>UDP-N-acetyl-alpha-D-glucosamine</name>
        <dbReference type="ChEBI" id="CHEBI:57705"/>
    </ligand>
</feature>
<feature type="binding site" evidence="10">
    <location>
        <position position="163"/>
    </location>
    <ligand>
        <name>UDP-N-acetyl-alpha-D-glucosamine</name>
        <dbReference type="ChEBI" id="CHEBI:57705"/>
    </ligand>
</feature>
<dbReference type="AlphaFoldDB" id="A0A1W6LNP2"/>
<feature type="binding site" evidence="10">
    <location>
        <begin position="265"/>
        <end position="270"/>
    </location>
    <ligand>
        <name>UDP-N-acetyl-alpha-D-glucosamine</name>
        <dbReference type="ChEBI" id="CHEBI:57705"/>
    </ligand>
</feature>
<dbReference type="UniPathway" id="UPA00219"/>
<evidence type="ECO:0000256" key="5">
    <source>
        <dbReference type="ARBA" id="ARBA00022960"/>
    </source>
</evidence>
<dbReference type="CDD" id="cd03785">
    <property type="entry name" value="GT28_MurG"/>
    <property type="match status" value="1"/>
</dbReference>
<evidence type="ECO:0000256" key="3">
    <source>
        <dbReference type="ARBA" id="ARBA00022676"/>
    </source>
</evidence>
<comment type="pathway">
    <text evidence="10">Cell wall biogenesis; peptidoglycan biosynthesis.</text>
</comment>
<gene>
    <name evidence="10 14" type="primary">murG</name>
    <name evidence="14" type="ORF">STSP1_01767</name>
</gene>
<evidence type="ECO:0000256" key="11">
    <source>
        <dbReference type="SAM" id="Phobius"/>
    </source>
</evidence>
<sequence>MSKRIFFAGGGTGGHIYPSLAAAEALEKRADLDISFFCSERAVDSEILDNQPYSFFPLPAEKFGLNFSFAAGFIKSLLKSIRILKRSKPCVVVGCGGFVSAPVLLAARLLAVPSVFINIDIIPGRANRLFINMCREVYLQFEDTLKYFDSGKVAPLVTGCPLRNAFSQPEKLYKPSFLSPDKKLLLVSGASSGALSINKAMCLLAVEFERFAQSWQIVVIAGRGKSDELREVYAGREIEAHILEYTDQMPPLLANASLAAGRSGALSVAEYAFSGVPAVCIPYPYHKDQHQLLNARKLEEKGVALIAEDCRDDYQSTADNLRNSLFPLMEDEKRLEEMKKKSLNLGSGRNAAELIAERICSF</sequence>
<evidence type="ECO:0000256" key="8">
    <source>
        <dbReference type="ARBA" id="ARBA00023306"/>
    </source>
</evidence>
<comment type="subcellular location">
    <subcellularLocation>
        <location evidence="10">Cell membrane</location>
        <topology evidence="10">Peripheral membrane protein</topology>
        <orientation evidence="10">Cytoplasmic side</orientation>
    </subcellularLocation>
</comment>
<evidence type="ECO:0000259" key="13">
    <source>
        <dbReference type="Pfam" id="PF04101"/>
    </source>
</evidence>
<keyword evidence="1 10" id="KW-1003">Cell membrane</keyword>
<proteinExistence type="inferred from homology"/>
<dbReference type="KEGG" id="pbp:STSP1_01767"/>
<feature type="binding site" evidence="10">
    <location>
        <position position="191"/>
    </location>
    <ligand>
        <name>UDP-N-acetyl-alpha-D-glucosamine</name>
        <dbReference type="ChEBI" id="CHEBI:57705"/>
    </ligand>
</feature>
<dbReference type="Gene3D" id="3.40.50.2000">
    <property type="entry name" value="Glycogen Phosphorylase B"/>
    <property type="match status" value="2"/>
</dbReference>
<organism evidence="14 15">
    <name type="scientific">Sedimentisphaera salicampi</name>
    <dbReference type="NCBI Taxonomy" id="1941349"/>
    <lineage>
        <taxon>Bacteria</taxon>
        <taxon>Pseudomonadati</taxon>
        <taxon>Planctomycetota</taxon>
        <taxon>Phycisphaerae</taxon>
        <taxon>Sedimentisphaerales</taxon>
        <taxon>Sedimentisphaeraceae</taxon>
        <taxon>Sedimentisphaera</taxon>
    </lineage>
</organism>
<dbReference type="GO" id="GO:0050511">
    <property type="term" value="F:undecaprenyldiphospho-muramoylpentapeptide beta-N-acetylglucosaminyltransferase activity"/>
    <property type="evidence" value="ECO:0007669"/>
    <property type="project" value="UniProtKB-UniRule"/>
</dbReference>
<dbReference type="RefSeq" id="WP_085756004.1">
    <property type="nucleotide sequence ID" value="NZ_CP021023.1"/>
</dbReference>
<dbReference type="Proteomes" id="UP000193334">
    <property type="component" value="Chromosome"/>
</dbReference>
<dbReference type="GO" id="GO:0071555">
    <property type="term" value="P:cell wall organization"/>
    <property type="evidence" value="ECO:0007669"/>
    <property type="project" value="UniProtKB-KW"/>
</dbReference>
<dbReference type="InterPro" id="IPR006009">
    <property type="entry name" value="GlcNAc_MurG"/>
</dbReference>
<keyword evidence="15" id="KW-1185">Reference proteome</keyword>